<feature type="compositionally biased region" description="Basic and acidic residues" evidence="8">
    <location>
        <begin position="224"/>
        <end position="239"/>
    </location>
</feature>
<evidence type="ECO:0000256" key="7">
    <source>
        <dbReference type="PROSITE-ProRule" id="PRU00042"/>
    </source>
</evidence>
<dbReference type="Gene3D" id="3.30.160.60">
    <property type="entry name" value="Classic Zinc Finger"/>
    <property type="match status" value="4"/>
</dbReference>
<dbReference type="Proteomes" id="UP000230233">
    <property type="component" value="Chromosome X"/>
</dbReference>
<dbReference type="FunFam" id="3.30.160.60:FF:003201">
    <property type="entry name" value="Zinc finger protein 212"/>
    <property type="match status" value="1"/>
</dbReference>
<dbReference type="InterPro" id="IPR043359">
    <property type="entry name" value="GLI-like"/>
</dbReference>
<dbReference type="OrthoDB" id="5968217at2759"/>
<evidence type="ECO:0000256" key="5">
    <source>
        <dbReference type="ARBA" id="ARBA00022833"/>
    </source>
</evidence>
<dbReference type="SUPFAM" id="SSF57667">
    <property type="entry name" value="beta-beta-alpha zinc fingers"/>
    <property type="match status" value="2"/>
</dbReference>
<feature type="domain" description="C2H2-type" evidence="9">
    <location>
        <begin position="198"/>
        <end position="227"/>
    </location>
</feature>
<keyword evidence="4 7" id="KW-0863">Zinc-finger</keyword>
<keyword evidence="3" id="KW-0677">Repeat</keyword>
<evidence type="ECO:0000256" key="3">
    <source>
        <dbReference type="ARBA" id="ARBA00022737"/>
    </source>
</evidence>
<feature type="compositionally biased region" description="Polar residues" evidence="8">
    <location>
        <begin position="246"/>
        <end position="260"/>
    </location>
</feature>
<dbReference type="GO" id="GO:0008270">
    <property type="term" value="F:zinc ion binding"/>
    <property type="evidence" value="ECO:0007669"/>
    <property type="project" value="UniProtKB-KW"/>
</dbReference>
<comment type="caution">
    <text evidence="10">The sequence shown here is derived from an EMBL/GenBank/DDBJ whole genome shotgun (WGS) entry which is preliminary data.</text>
</comment>
<evidence type="ECO:0000256" key="6">
    <source>
        <dbReference type="ARBA" id="ARBA00023242"/>
    </source>
</evidence>
<dbReference type="Pfam" id="PF00096">
    <property type="entry name" value="zf-C2H2"/>
    <property type="match status" value="2"/>
</dbReference>
<keyword evidence="5" id="KW-0862">Zinc</keyword>
<dbReference type="FunFam" id="3.30.160.60:FF:001102">
    <property type="entry name" value="Transcription factor IIIA"/>
    <property type="match status" value="1"/>
</dbReference>
<evidence type="ECO:0000256" key="1">
    <source>
        <dbReference type="ARBA" id="ARBA00004123"/>
    </source>
</evidence>
<dbReference type="GO" id="GO:0000981">
    <property type="term" value="F:DNA-binding transcription factor activity, RNA polymerase II-specific"/>
    <property type="evidence" value="ECO:0007669"/>
    <property type="project" value="TreeGrafter"/>
</dbReference>
<feature type="domain" description="C2H2-type" evidence="9">
    <location>
        <begin position="168"/>
        <end position="197"/>
    </location>
</feature>
<organism evidence="10 11">
    <name type="scientific">Caenorhabditis nigoni</name>
    <dbReference type="NCBI Taxonomy" id="1611254"/>
    <lineage>
        <taxon>Eukaryota</taxon>
        <taxon>Metazoa</taxon>
        <taxon>Ecdysozoa</taxon>
        <taxon>Nematoda</taxon>
        <taxon>Chromadorea</taxon>
        <taxon>Rhabditida</taxon>
        <taxon>Rhabditina</taxon>
        <taxon>Rhabditomorpha</taxon>
        <taxon>Rhabditoidea</taxon>
        <taxon>Rhabditidae</taxon>
        <taxon>Peloderinae</taxon>
        <taxon>Caenorhabditis</taxon>
    </lineage>
</organism>
<evidence type="ECO:0000256" key="4">
    <source>
        <dbReference type="ARBA" id="ARBA00022771"/>
    </source>
</evidence>
<dbReference type="EMBL" id="PDUG01000006">
    <property type="protein sequence ID" value="PIC19271.1"/>
    <property type="molecule type" value="Genomic_DNA"/>
</dbReference>
<feature type="domain" description="C2H2-type" evidence="9">
    <location>
        <begin position="112"/>
        <end position="139"/>
    </location>
</feature>
<dbReference type="PANTHER" id="PTHR45718">
    <property type="entry name" value="TRANSCRIPTIONAL ACTIVATOR CUBITUS INTERRUPTUS"/>
    <property type="match status" value="1"/>
</dbReference>
<dbReference type="STRING" id="1611254.A0A2G5SWN6"/>
<feature type="domain" description="C2H2-type" evidence="9">
    <location>
        <begin position="140"/>
        <end position="167"/>
    </location>
</feature>
<evidence type="ECO:0000256" key="2">
    <source>
        <dbReference type="ARBA" id="ARBA00022723"/>
    </source>
</evidence>
<dbReference type="PANTHER" id="PTHR45718:SF4">
    <property type="entry name" value="TRANSCRIPTIONAL ACTIVATOR CUBITUS INTERRUPTUS"/>
    <property type="match status" value="1"/>
</dbReference>
<protein>
    <recommendedName>
        <fullName evidence="9">C2H2-type domain-containing protein</fullName>
    </recommendedName>
</protein>
<dbReference type="InterPro" id="IPR013087">
    <property type="entry name" value="Znf_C2H2_type"/>
</dbReference>
<dbReference type="AlphaFoldDB" id="A0A2G5SWN6"/>
<dbReference type="PROSITE" id="PS00028">
    <property type="entry name" value="ZINC_FINGER_C2H2_1"/>
    <property type="match status" value="3"/>
</dbReference>
<sequence>MNSEYYTQLQSSTSGAQPEWQASAPLYPDPHAYSSNYIMNFQPTTFIQTPPVEPYLYTSNLGTYATDKQVQCLWETNGQVCMQMFQDPGELSTHLSTHHITHESSKFVCLWKGCDRNFKMFKAKYKLVNHMRVHTGERPFQCDSCNKVFARSENLKIHKRIHSGEKPFQCTHNGCSKFFANSSDRKKHMHVHSSHKPYTCVHPDCGKQYTHPSSLRKHMKIHETDKKGQMTPDHDESSDSGHASIGTPTTDESSTFSPENLKQEQHQPLYTMHNFMDRPNPFMQMYQNQFITPHYSMVPPKLEY</sequence>
<reference evidence="11" key="1">
    <citation type="submission" date="2017-10" db="EMBL/GenBank/DDBJ databases">
        <title>Rapid genome shrinkage in a self-fertile nematode reveals novel sperm competition proteins.</title>
        <authorList>
            <person name="Yin D."/>
            <person name="Schwarz E.M."/>
            <person name="Thomas C.G."/>
            <person name="Felde R.L."/>
            <person name="Korf I.F."/>
            <person name="Cutter A.D."/>
            <person name="Schartner C.M."/>
            <person name="Ralston E.J."/>
            <person name="Meyer B.J."/>
            <person name="Haag E.S."/>
        </authorList>
    </citation>
    <scope>NUCLEOTIDE SEQUENCE [LARGE SCALE GENOMIC DNA]</scope>
    <source>
        <strain evidence="11">JU1422</strain>
    </source>
</reference>
<dbReference type="InterPro" id="IPR056436">
    <property type="entry name" value="Znf-C2H2_ZIC1-5/GLI1-3-like"/>
</dbReference>
<keyword evidence="2" id="KW-0479">Metal-binding</keyword>
<name>A0A2G5SWN6_9PELO</name>
<evidence type="ECO:0000259" key="9">
    <source>
        <dbReference type="PROSITE" id="PS50157"/>
    </source>
</evidence>
<dbReference type="GO" id="GO:0000978">
    <property type="term" value="F:RNA polymerase II cis-regulatory region sequence-specific DNA binding"/>
    <property type="evidence" value="ECO:0007669"/>
    <property type="project" value="TreeGrafter"/>
</dbReference>
<feature type="compositionally biased region" description="Polar residues" evidence="8">
    <location>
        <begin position="1"/>
        <end position="16"/>
    </location>
</feature>
<dbReference type="Pfam" id="PF23561">
    <property type="entry name" value="zf-C2H2_15"/>
    <property type="match status" value="1"/>
</dbReference>
<evidence type="ECO:0000313" key="10">
    <source>
        <dbReference type="EMBL" id="PIC19271.1"/>
    </source>
</evidence>
<feature type="region of interest" description="Disordered" evidence="8">
    <location>
        <begin position="1"/>
        <end position="21"/>
    </location>
</feature>
<dbReference type="PROSITE" id="PS50157">
    <property type="entry name" value="ZINC_FINGER_C2H2_2"/>
    <property type="match status" value="4"/>
</dbReference>
<keyword evidence="11" id="KW-1185">Reference proteome</keyword>
<feature type="region of interest" description="Disordered" evidence="8">
    <location>
        <begin position="224"/>
        <end position="265"/>
    </location>
</feature>
<comment type="subcellular location">
    <subcellularLocation>
        <location evidence="1">Nucleus</location>
    </subcellularLocation>
</comment>
<evidence type="ECO:0000313" key="11">
    <source>
        <dbReference type="Proteomes" id="UP000230233"/>
    </source>
</evidence>
<proteinExistence type="predicted"/>
<dbReference type="SMART" id="SM00355">
    <property type="entry name" value="ZnF_C2H2"/>
    <property type="match status" value="5"/>
</dbReference>
<keyword evidence="6" id="KW-0539">Nucleus</keyword>
<gene>
    <name evidence="10" type="primary">Cni-ref-2</name>
    <name evidence="10" type="synonym">Cnig_chr_X.g24880</name>
    <name evidence="10" type="ORF">B9Z55_024880</name>
</gene>
<evidence type="ECO:0000256" key="8">
    <source>
        <dbReference type="SAM" id="MobiDB-lite"/>
    </source>
</evidence>
<accession>A0A2G5SWN6</accession>
<dbReference type="FunFam" id="3.30.160.60:FF:003924">
    <property type="entry name" value="REgulator of Fusion"/>
    <property type="match status" value="1"/>
</dbReference>
<dbReference type="InterPro" id="IPR036236">
    <property type="entry name" value="Znf_C2H2_sf"/>
</dbReference>
<dbReference type="GO" id="GO:0005634">
    <property type="term" value="C:nucleus"/>
    <property type="evidence" value="ECO:0007669"/>
    <property type="project" value="UniProtKB-SubCell"/>
</dbReference>